<accession>C4KBY4</accession>
<evidence type="ECO:0000256" key="6">
    <source>
        <dbReference type="ARBA" id="ARBA00022989"/>
    </source>
</evidence>
<feature type="transmembrane region" description="Helical" evidence="8">
    <location>
        <begin position="129"/>
        <end position="148"/>
    </location>
</feature>
<dbReference type="InterPro" id="IPR026392">
    <property type="entry name" value="Exo/Archaeosortase_dom"/>
</dbReference>
<dbReference type="InterPro" id="IPR013426">
    <property type="entry name" value="EpsH-like"/>
</dbReference>
<sequence length="536" mass="59014">MNMKGTAMLQSVRPGAMPTHLQATDARPATLGDPRTRRLHLAVLALGLLWLLFWYRDTFLAMVGIWDRSDTFAHGFVIAPISAWLVWRRRHFIDHVPIAPSLLGICAGLVAGAAWLLGELASVDAVSQFAFVGMLVGFVWAVMGSAVVRTYAFPIGFLFFMVPFGEFLFPTMMQWTADFIIWAVRASGVPVYAEGFLLVIPSGRWQVVEGCSGVRYLMASIVVGSLYAYLNYRSTQKRLLFVAASIVLPVFANWLRAYGIVMLGHLTDNRLAAGADHLIYGWVFFGIIILALFWIGSRWQEDEEEAPAMPVGSARSSGVRTGGLGWLAVAVVAVGLWVPVLGHLERQGEQGPVRFAALEGQGAWQRTEAGELPPWSPSYSGMRDTFRSTWRAGSVPVGVYIGYYRDQGPGRELINSENRVLISKDPVWRMTAAGPVRVQLGDQAQAWRTLEMASEHARMVVWYAYWIGGRWTTSDHLAKVYLALSRLRGEGDDSAVVMLHAPQGQGGHAGTIAALEDFAREMGGPLQAMLDRTANP</sequence>
<keyword evidence="11" id="KW-1185">Reference proteome</keyword>
<dbReference type="eggNOG" id="COG1269">
    <property type="taxonomic scope" value="Bacteria"/>
</dbReference>
<dbReference type="InterPro" id="IPR019127">
    <property type="entry name" value="Exosortase"/>
</dbReference>
<evidence type="ECO:0000256" key="5">
    <source>
        <dbReference type="ARBA" id="ARBA00022801"/>
    </source>
</evidence>
<reference evidence="11" key="1">
    <citation type="submission" date="2009-05" db="EMBL/GenBank/DDBJ databases">
        <title>Complete sequence of chromosome of Thauera sp. MZ1T.</title>
        <authorList>
            <consortium name="US DOE Joint Genome Institute"/>
            <person name="Lucas S."/>
            <person name="Copeland A."/>
            <person name="Lapidus A."/>
            <person name="Glavina del Rio T."/>
            <person name="Dalin E."/>
            <person name="Tice H."/>
            <person name="Bruce D."/>
            <person name="Goodwin L."/>
            <person name="Pitluck S."/>
            <person name="Sims D."/>
            <person name="Brettin T."/>
            <person name="Detter J.C."/>
            <person name="Han C."/>
            <person name="Larimer F."/>
            <person name="Land M."/>
            <person name="Hauser L."/>
            <person name="Kyrpides N."/>
            <person name="Mikhailova N."/>
            <person name="Sayler G.S."/>
        </authorList>
    </citation>
    <scope>NUCLEOTIDE SEQUENCE [LARGE SCALE GENOMIC DNA]</scope>
    <source>
        <strain evidence="11">MZ1T</strain>
    </source>
</reference>
<dbReference type="Pfam" id="PF09721">
    <property type="entry name" value="Exosortase_EpsH"/>
    <property type="match status" value="1"/>
</dbReference>
<dbReference type="NCBIfam" id="TIGR02914">
    <property type="entry name" value="EpsI_fam"/>
    <property type="match status" value="1"/>
</dbReference>
<evidence type="ECO:0000259" key="9">
    <source>
        <dbReference type="Pfam" id="PF11984"/>
    </source>
</evidence>
<feature type="transmembrane region" description="Helical" evidence="8">
    <location>
        <begin position="278"/>
        <end position="296"/>
    </location>
</feature>
<organism evidence="10 11">
    <name type="scientific">Thauera aminoaromatica</name>
    <dbReference type="NCBI Taxonomy" id="164330"/>
    <lineage>
        <taxon>Bacteria</taxon>
        <taxon>Pseudomonadati</taxon>
        <taxon>Pseudomonadota</taxon>
        <taxon>Betaproteobacteria</taxon>
        <taxon>Rhodocyclales</taxon>
        <taxon>Zoogloeaceae</taxon>
        <taxon>Thauera</taxon>
    </lineage>
</organism>
<dbReference type="AlphaFoldDB" id="C4KBY4"/>
<feature type="transmembrane region" description="Helical" evidence="8">
    <location>
        <begin position="39"/>
        <end position="56"/>
    </location>
</feature>
<evidence type="ECO:0000256" key="4">
    <source>
        <dbReference type="ARBA" id="ARBA00022692"/>
    </source>
</evidence>
<dbReference type="Proteomes" id="UP000002186">
    <property type="component" value="Chromosome"/>
</dbReference>
<evidence type="ECO:0000313" key="10">
    <source>
        <dbReference type="EMBL" id="ACR01865.1"/>
    </source>
</evidence>
<dbReference type="GO" id="GO:0005886">
    <property type="term" value="C:plasma membrane"/>
    <property type="evidence" value="ECO:0007669"/>
    <property type="project" value="UniProtKB-SubCell"/>
</dbReference>
<dbReference type="EMBL" id="CP001281">
    <property type="protein sequence ID" value="ACR01865.1"/>
    <property type="molecule type" value="Genomic_DNA"/>
</dbReference>
<dbReference type="GO" id="GO:0006508">
    <property type="term" value="P:proteolysis"/>
    <property type="evidence" value="ECO:0007669"/>
    <property type="project" value="UniProtKB-KW"/>
</dbReference>
<dbReference type="RefSeq" id="WP_004299615.1">
    <property type="nucleotide sequence ID" value="NC_011662.2"/>
</dbReference>
<evidence type="ECO:0000256" key="8">
    <source>
        <dbReference type="SAM" id="Phobius"/>
    </source>
</evidence>
<dbReference type="GO" id="GO:0008233">
    <property type="term" value="F:peptidase activity"/>
    <property type="evidence" value="ECO:0007669"/>
    <property type="project" value="UniProtKB-KW"/>
</dbReference>
<name>C4KBY4_THASP</name>
<gene>
    <name evidence="10" type="ordered locus">Tmz1t_3270</name>
</gene>
<feature type="transmembrane region" description="Helical" evidence="8">
    <location>
        <begin position="238"/>
        <end position="257"/>
    </location>
</feature>
<evidence type="ECO:0000256" key="3">
    <source>
        <dbReference type="ARBA" id="ARBA00022670"/>
    </source>
</evidence>
<proteinExistence type="predicted"/>
<feature type="transmembrane region" description="Helical" evidence="8">
    <location>
        <begin position="213"/>
        <end position="232"/>
    </location>
</feature>
<protein>
    <submittedName>
        <fullName evidence="10">Exosortase 1</fullName>
    </submittedName>
</protein>
<dbReference type="OrthoDB" id="9797363at2"/>
<evidence type="ECO:0000256" key="7">
    <source>
        <dbReference type="ARBA" id="ARBA00023136"/>
    </source>
</evidence>
<dbReference type="NCBIfam" id="TIGR04178">
    <property type="entry name" value="exo_archaeo"/>
    <property type="match status" value="1"/>
</dbReference>
<feature type="transmembrane region" description="Helical" evidence="8">
    <location>
        <begin position="71"/>
        <end position="87"/>
    </location>
</feature>
<dbReference type="InterPro" id="IPR017540">
    <property type="entry name" value="Exosortase-1"/>
</dbReference>
<dbReference type="NCBIfam" id="TIGR02602">
    <property type="entry name" value="8TM_EpsH"/>
    <property type="match status" value="1"/>
</dbReference>
<comment type="subcellular location">
    <subcellularLocation>
        <location evidence="1">Cell membrane</location>
        <topology evidence="1">Multi-pass membrane protein</topology>
    </subcellularLocation>
</comment>
<dbReference type="NCBIfam" id="TIGR03109">
    <property type="entry name" value="exosort_XrtA"/>
    <property type="match status" value="1"/>
</dbReference>
<dbReference type="Pfam" id="PF11984">
    <property type="entry name" value="DUF3485"/>
    <property type="match status" value="1"/>
</dbReference>
<evidence type="ECO:0000256" key="1">
    <source>
        <dbReference type="ARBA" id="ARBA00004651"/>
    </source>
</evidence>
<reference evidence="10 11" key="2">
    <citation type="journal article" date="2012" name="Stand. Genomic Sci.">
        <title>Complete genome sequence of Thauera aminoaromatica strain MZ1T.</title>
        <authorList>
            <person name="Jiang K."/>
            <person name="Sanseverino J."/>
            <person name="Chauhan A."/>
            <person name="Lucas S."/>
            <person name="Copeland A."/>
            <person name="Lapidus A."/>
            <person name="Del Rio T.G."/>
            <person name="Dalin E."/>
            <person name="Tice H."/>
            <person name="Bruce D."/>
            <person name="Goodwin L."/>
            <person name="Pitluck S."/>
            <person name="Sims D."/>
            <person name="Brettin T."/>
            <person name="Detter J.C."/>
            <person name="Han C."/>
            <person name="Chang Y.J."/>
            <person name="Larimer F."/>
            <person name="Land M."/>
            <person name="Hauser L."/>
            <person name="Kyrpides N.C."/>
            <person name="Mikhailova N."/>
            <person name="Moser S."/>
            <person name="Jegier P."/>
            <person name="Close D."/>
            <person name="Debruyn J.M."/>
            <person name="Wang Y."/>
            <person name="Layton A.C."/>
            <person name="Allen M.S."/>
            <person name="Sayler G.S."/>
        </authorList>
    </citation>
    <scope>NUCLEOTIDE SEQUENCE [LARGE SCALE GENOMIC DNA]</scope>
    <source>
        <strain evidence="10 11">MZ1T</strain>
    </source>
</reference>
<feature type="transmembrane region" description="Helical" evidence="8">
    <location>
        <begin position="324"/>
        <end position="344"/>
    </location>
</feature>
<keyword evidence="2" id="KW-1003">Cell membrane</keyword>
<keyword evidence="5" id="KW-0378">Hydrolase</keyword>
<feature type="domain" description="Methanolan biosynthesis EpsI" evidence="9">
    <location>
        <begin position="330"/>
        <end position="527"/>
    </location>
</feature>
<keyword evidence="7 8" id="KW-0472">Membrane</keyword>
<evidence type="ECO:0000313" key="11">
    <source>
        <dbReference type="Proteomes" id="UP000002186"/>
    </source>
</evidence>
<feature type="transmembrane region" description="Helical" evidence="8">
    <location>
        <begin position="155"/>
        <end position="173"/>
    </location>
</feature>
<feature type="transmembrane region" description="Helical" evidence="8">
    <location>
        <begin position="99"/>
        <end position="117"/>
    </location>
</feature>
<dbReference type="KEGG" id="tmz:Tmz1t_3270"/>
<evidence type="ECO:0000256" key="2">
    <source>
        <dbReference type="ARBA" id="ARBA00022475"/>
    </source>
</evidence>
<keyword evidence="3" id="KW-0645">Protease</keyword>
<dbReference type="HOGENOM" id="CLU_039817_1_0_4"/>
<keyword evidence="6 8" id="KW-1133">Transmembrane helix</keyword>
<dbReference type="STRING" id="85643.Tmz1t_3270"/>
<keyword evidence="4 8" id="KW-0812">Transmembrane</keyword>
<dbReference type="InterPro" id="IPR014263">
    <property type="entry name" value="Methanolan_biosynth_EpsI"/>
</dbReference>